<dbReference type="InterPro" id="IPR036249">
    <property type="entry name" value="Thioredoxin-like_sf"/>
</dbReference>
<dbReference type="GO" id="GO:0016491">
    <property type="term" value="F:oxidoreductase activity"/>
    <property type="evidence" value="ECO:0007669"/>
    <property type="project" value="InterPro"/>
</dbReference>
<keyword evidence="3" id="KW-1185">Reference proteome</keyword>
<dbReference type="AlphaFoldDB" id="A0A8T4HF61"/>
<dbReference type="PROSITE" id="PS51352">
    <property type="entry name" value="THIOREDOXIN_2"/>
    <property type="match status" value="1"/>
</dbReference>
<dbReference type="InterPro" id="IPR050553">
    <property type="entry name" value="Thioredoxin_ResA/DsbE_sf"/>
</dbReference>
<name>A0A8T4HF61_9SPHI</name>
<protein>
    <submittedName>
        <fullName evidence="2">TlpA family protein disulfide reductase</fullName>
    </submittedName>
</protein>
<gene>
    <name evidence="2" type="ORF">J5U18_10400</name>
</gene>
<evidence type="ECO:0000313" key="2">
    <source>
        <dbReference type="EMBL" id="MBP3943967.1"/>
    </source>
</evidence>
<feature type="domain" description="Thioredoxin" evidence="1">
    <location>
        <begin position="35"/>
        <end position="197"/>
    </location>
</feature>
<dbReference type="SUPFAM" id="SSF52833">
    <property type="entry name" value="Thioredoxin-like"/>
    <property type="match status" value="1"/>
</dbReference>
<dbReference type="PANTHER" id="PTHR42852">
    <property type="entry name" value="THIOL:DISULFIDE INTERCHANGE PROTEIN DSBE"/>
    <property type="match status" value="1"/>
</dbReference>
<dbReference type="InterPro" id="IPR013740">
    <property type="entry name" value="Redoxin"/>
</dbReference>
<evidence type="ECO:0000313" key="3">
    <source>
        <dbReference type="Proteomes" id="UP000679691"/>
    </source>
</evidence>
<dbReference type="Pfam" id="PF08534">
    <property type="entry name" value="Redoxin"/>
    <property type="match status" value="1"/>
</dbReference>
<dbReference type="Gene3D" id="3.40.30.10">
    <property type="entry name" value="Glutaredoxin"/>
    <property type="match status" value="1"/>
</dbReference>
<evidence type="ECO:0000259" key="1">
    <source>
        <dbReference type="PROSITE" id="PS51352"/>
    </source>
</evidence>
<dbReference type="RefSeq" id="WP_353547472.1">
    <property type="nucleotide sequence ID" value="NZ_JAGKSB010000012.1"/>
</dbReference>
<dbReference type="EMBL" id="JAGKSB010000012">
    <property type="protein sequence ID" value="MBP3943967.1"/>
    <property type="molecule type" value="Genomic_DNA"/>
</dbReference>
<dbReference type="CDD" id="cd02966">
    <property type="entry name" value="TlpA_like_family"/>
    <property type="match status" value="1"/>
</dbReference>
<comment type="caution">
    <text evidence="2">The sequence shown here is derived from an EMBL/GenBank/DDBJ whole genome shotgun (WGS) entry which is preliminary data.</text>
</comment>
<dbReference type="PANTHER" id="PTHR42852:SF17">
    <property type="entry name" value="THIOREDOXIN-LIKE PROTEIN HI_1115"/>
    <property type="match status" value="1"/>
</dbReference>
<dbReference type="Proteomes" id="UP000679691">
    <property type="component" value="Unassembled WGS sequence"/>
</dbReference>
<reference evidence="2" key="1">
    <citation type="submission" date="2021-03" db="EMBL/GenBank/DDBJ databases">
        <authorList>
            <person name="Lu T."/>
            <person name="Wang Q."/>
            <person name="Han X."/>
        </authorList>
    </citation>
    <scope>NUCLEOTIDE SEQUENCE</scope>
    <source>
        <strain evidence="2">WQ 2009</strain>
    </source>
</reference>
<organism evidence="2 3">
    <name type="scientific">Rhinopithecimicrobium faecis</name>
    <dbReference type="NCBI Taxonomy" id="2820698"/>
    <lineage>
        <taxon>Bacteria</taxon>
        <taxon>Pseudomonadati</taxon>
        <taxon>Bacteroidota</taxon>
        <taxon>Sphingobacteriia</taxon>
        <taxon>Sphingobacteriales</taxon>
        <taxon>Sphingobacteriaceae</taxon>
        <taxon>Rhinopithecimicrobium</taxon>
    </lineage>
</organism>
<dbReference type="InterPro" id="IPR013766">
    <property type="entry name" value="Thioredoxin_domain"/>
</dbReference>
<accession>A0A8T4HF61</accession>
<sequence>MDKKTKSWILNGLFVVLLALLIWPTSRTYFQQGLMKIGLFSPKLSSPSADNAATAPGEAPVLAPAISFRDPEGKVVQLSDLKGKVVFINFWATWCPPCIAEMPSIEALYKKFEDNQDIVFLIVEIEANAEKAQQFMSSKNLSLPIYFPESEISEAYLSGSIPTTVIIDKTGAIASRNEGMADYSSQEVSDYISELIHK</sequence>
<proteinExistence type="predicted"/>